<dbReference type="GeneTree" id="ENSGT00940000178382"/>
<sequence length="82" mass="9909">MFLLTDKYLLNILTTAALKTITIEWLKPEPPSYNTWIQKVWDIYQTEQITKTSEEIMRNIQINRLLQKKEKKQDTCHDSFDY</sequence>
<organism evidence="1">
    <name type="scientific">Stegastes partitus</name>
    <name type="common">bicolor damselfish</name>
    <dbReference type="NCBI Taxonomy" id="144197"/>
    <lineage>
        <taxon>Eukaryota</taxon>
        <taxon>Metazoa</taxon>
        <taxon>Chordata</taxon>
        <taxon>Craniata</taxon>
        <taxon>Vertebrata</taxon>
        <taxon>Euteleostomi</taxon>
        <taxon>Actinopterygii</taxon>
        <taxon>Neopterygii</taxon>
        <taxon>Teleostei</taxon>
        <taxon>Neoteleostei</taxon>
        <taxon>Acanthomorphata</taxon>
        <taxon>Ovalentaria</taxon>
        <taxon>Pomacentridae</taxon>
        <taxon>Stegastes</taxon>
    </lineage>
</organism>
<reference evidence="1" key="1">
    <citation type="submission" date="2023-09" db="UniProtKB">
        <authorList>
            <consortium name="Ensembl"/>
        </authorList>
    </citation>
    <scope>IDENTIFICATION</scope>
</reference>
<protein>
    <submittedName>
        <fullName evidence="1">Uncharacterized protein</fullName>
    </submittedName>
</protein>
<accession>A0A3B5B7K0</accession>
<name>A0A3B5B7K0_9TELE</name>
<proteinExistence type="predicted"/>
<dbReference type="Ensembl" id="ENSSPAT00000030005.1">
    <property type="protein sequence ID" value="ENSSPAP00000029533.1"/>
    <property type="gene ID" value="ENSSPAG00000022198.1"/>
</dbReference>
<evidence type="ECO:0000313" key="1">
    <source>
        <dbReference type="Ensembl" id="ENSSPAP00000029533.1"/>
    </source>
</evidence>
<dbReference type="AlphaFoldDB" id="A0A3B5B7K0"/>